<feature type="compositionally biased region" description="Low complexity" evidence="1">
    <location>
        <begin position="465"/>
        <end position="536"/>
    </location>
</feature>
<dbReference type="RefSeq" id="WP_305110914.1">
    <property type="nucleotide sequence ID" value="NZ_BAAAII010000006.1"/>
</dbReference>
<comment type="caution">
    <text evidence="3">The sequence shown here is derived from an EMBL/GenBank/DDBJ whole genome shotgun (WGS) entry which is preliminary data.</text>
</comment>
<feature type="compositionally biased region" description="Low complexity" evidence="1">
    <location>
        <begin position="427"/>
        <end position="449"/>
    </location>
</feature>
<evidence type="ECO:0000313" key="4">
    <source>
        <dbReference type="Proteomes" id="UP001178281"/>
    </source>
</evidence>
<evidence type="ECO:0000313" key="3">
    <source>
        <dbReference type="EMBL" id="MDP0397872.1"/>
    </source>
</evidence>
<evidence type="ECO:0008006" key="5">
    <source>
        <dbReference type="Google" id="ProtNLM"/>
    </source>
</evidence>
<organism evidence="3 4">
    <name type="scientific">Tsukamurella strandjordii</name>
    <dbReference type="NCBI Taxonomy" id="147577"/>
    <lineage>
        <taxon>Bacteria</taxon>
        <taxon>Bacillati</taxon>
        <taxon>Actinomycetota</taxon>
        <taxon>Actinomycetes</taxon>
        <taxon>Mycobacteriales</taxon>
        <taxon>Tsukamurellaceae</taxon>
        <taxon>Tsukamurella</taxon>
    </lineage>
</organism>
<feature type="signal peptide" evidence="2">
    <location>
        <begin position="1"/>
        <end position="21"/>
    </location>
</feature>
<dbReference type="AlphaFoldDB" id="A0AA90NCH1"/>
<protein>
    <recommendedName>
        <fullName evidence="5">PE-PPE domain-containing protein</fullName>
    </recommendedName>
</protein>
<accession>A0AA90NCH1</accession>
<gene>
    <name evidence="3" type="ORF">Q7X28_08020</name>
</gene>
<proteinExistence type="predicted"/>
<dbReference type="EMBL" id="JAUTIX010000002">
    <property type="protein sequence ID" value="MDP0397872.1"/>
    <property type="molecule type" value="Genomic_DNA"/>
</dbReference>
<name>A0AA90NCH1_9ACTN</name>
<keyword evidence="2" id="KW-0732">Signal</keyword>
<keyword evidence="4" id="KW-1185">Reference proteome</keyword>
<sequence>MRSTRSTSMTVATMAATGFFAATLPVPAASANSVANIPLNVIQTIANMPAAQIDGVNKTSAAFELGGNWWLYQPGNVLGYDQADIAKVNGITSLLMPIPAIAQAVANPINVTFEANFPMTPDCTGAPAPCANPTYWDKYFKVMPWQLIQGVSYGTVRNTIDPSITMPWSNTTQRINVFGLPQAVWETLTKTPEGFRQMPTPQQVSAAYSRLGTATFNALNPFVEGTYCLPCQFVVKGAPGSLARIPLFGNWYTIADFGQPFTSDDWVGRPAGIPKGADVDAKSLWSPEGQARVQEGADEAFQRVLRGDIIDTEQIKKTLDKLGKDFDKVIPKPADISGAANAVGGDFGALMASISSSFGLPTAVPPAPAPVAPIAEGASSASAASPAAVAGATGVGTARTEKPASVNSDSPVGSGYPLSGNGSSTNSGDATRSTASTSGSGTSDQSQAQVTPASTAPSRDDRSGSTRTSTSDSTSGVTTGSAAAESAGTSVSATSSATSGSAGGSSASSSSTSSDSSAASDSSATGDSSTAGGTAK</sequence>
<reference evidence="3" key="1">
    <citation type="submission" date="2023-08" db="EMBL/GenBank/DDBJ databases">
        <title>The draft genome of Tsukamurella strandjordii strain 050030.</title>
        <authorList>
            <person name="Zhao F."/>
            <person name="Feng Y."/>
            <person name="Zong Z."/>
        </authorList>
    </citation>
    <scope>NUCLEOTIDE SEQUENCE</scope>
    <source>
        <strain evidence="3">050030</strain>
    </source>
</reference>
<evidence type="ECO:0000256" key="1">
    <source>
        <dbReference type="SAM" id="MobiDB-lite"/>
    </source>
</evidence>
<feature type="region of interest" description="Disordered" evidence="1">
    <location>
        <begin position="394"/>
        <end position="536"/>
    </location>
</feature>
<dbReference type="Proteomes" id="UP001178281">
    <property type="component" value="Unassembled WGS sequence"/>
</dbReference>
<evidence type="ECO:0000256" key="2">
    <source>
        <dbReference type="SAM" id="SignalP"/>
    </source>
</evidence>
<feature type="chain" id="PRO_5041674820" description="PE-PPE domain-containing protein" evidence="2">
    <location>
        <begin position="22"/>
        <end position="536"/>
    </location>
</feature>